<name>A0A9E7HI93_9LILI</name>
<feature type="region of interest" description="Disordered" evidence="1">
    <location>
        <begin position="1"/>
        <end position="43"/>
    </location>
</feature>
<dbReference type="AlphaFoldDB" id="A0A9E7HI93"/>
<protein>
    <submittedName>
        <fullName evidence="2">Protein phosphatase 2A regulatory B subunit (B56 family)</fullName>
    </submittedName>
</protein>
<gene>
    <name evidence="2" type="ORF">MUK42_17741</name>
</gene>
<feature type="compositionally biased region" description="Basic and acidic residues" evidence="1">
    <location>
        <begin position="29"/>
        <end position="43"/>
    </location>
</feature>
<reference evidence="2" key="1">
    <citation type="submission" date="2022-05" db="EMBL/GenBank/DDBJ databases">
        <title>The Musa troglodytarum L. genome provides insights into the mechanism of non-climacteric behaviour and enrichment of carotenoids.</title>
        <authorList>
            <person name="Wang J."/>
        </authorList>
    </citation>
    <scope>NUCLEOTIDE SEQUENCE</scope>
    <source>
        <tissue evidence="2">Leaf</tissue>
    </source>
</reference>
<proteinExistence type="predicted"/>
<sequence>MNQREIWLRTFEPPSSEPRLPLCSPSSDRSGRQMSEHVQHKGDQDAEILLQVSGKQVEHKHALGIWLKTVHG</sequence>
<dbReference type="OrthoDB" id="10264446at2759"/>
<dbReference type="EMBL" id="CP097510">
    <property type="protein sequence ID" value="URE30632.1"/>
    <property type="molecule type" value="Genomic_DNA"/>
</dbReference>
<accession>A0A9E7HI93</accession>
<evidence type="ECO:0000313" key="2">
    <source>
        <dbReference type="EMBL" id="URE30632.1"/>
    </source>
</evidence>
<evidence type="ECO:0000256" key="1">
    <source>
        <dbReference type="SAM" id="MobiDB-lite"/>
    </source>
</evidence>
<keyword evidence="3" id="KW-1185">Reference proteome</keyword>
<organism evidence="2 3">
    <name type="scientific">Musa troglodytarum</name>
    <name type="common">fe'i banana</name>
    <dbReference type="NCBI Taxonomy" id="320322"/>
    <lineage>
        <taxon>Eukaryota</taxon>
        <taxon>Viridiplantae</taxon>
        <taxon>Streptophyta</taxon>
        <taxon>Embryophyta</taxon>
        <taxon>Tracheophyta</taxon>
        <taxon>Spermatophyta</taxon>
        <taxon>Magnoliopsida</taxon>
        <taxon>Liliopsida</taxon>
        <taxon>Zingiberales</taxon>
        <taxon>Musaceae</taxon>
        <taxon>Musa</taxon>
    </lineage>
</organism>
<evidence type="ECO:0000313" key="3">
    <source>
        <dbReference type="Proteomes" id="UP001055439"/>
    </source>
</evidence>
<dbReference type="Proteomes" id="UP001055439">
    <property type="component" value="Chromosome 8"/>
</dbReference>